<dbReference type="Proteomes" id="UP001610563">
    <property type="component" value="Unassembled WGS sequence"/>
</dbReference>
<protein>
    <submittedName>
        <fullName evidence="2">Uncharacterized protein</fullName>
    </submittedName>
</protein>
<gene>
    <name evidence="2" type="ORF">BJX66DRAFT_319412</name>
</gene>
<feature type="region of interest" description="Disordered" evidence="1">
    <location>
        <begin position="1"/>
        <end position="23"/>
    </location>
</feature>
<proteinExistence type="predicted"/>
<feature type="compositionally biased region" description="Polar residues" evidence="1">
    <location>
        <begin position="1"/>
        <end position="17"/>
    </location>
</feature>
<sequence length="178" mass="19498">MNICGTPSSHTTQNVESNKPIGERKNEQVLLGDGPQQLKQIISIPALSEGEPLLNDQQLPSISVVDSCLEDQLHSESVSSLSVESMKAPVHQRSPMPPSQAADVTPNLELSLTATKPPRRKSFEVAQARIIERKTGLVATANRDLILFSMTAILTALTRKRARVSQRDANVKLDLREK</sequence>
<evidence type="ECO:0000313" key="3">
    <source>
        <dbReference type="Proteomes" id="UP001610563"/>
    </source>
</evidence>
<keyword evidence="3" id="KW-1185">Reference proteome</keyword>
<evidence type="ECO:0000313" key="2">
    <source>
        <dbReference type="EMBL" id="KAL2782962.1"/>
    </source>
</evidence>
<name>A0ABR4FI89_9EURO</name>
<reference evidence="2 3" key="1">
    <citation type="submission" date="2024-07" db="EMBL/GenBank/DDBJ databases">
        <title>Section-level genome sequencing and comparative genomics of Aspergillus sections Usti and Cavernicolus.</title>
        <authorList>
            <consortium name="Lawrence Berkeley National Laboratory"/>
            <person name="Nybo J.L."/>
            <person name="Vesth T.C."/>
            <person name="Theobald S."/>
            <person name="Frisvad J.C."/>
            <person name="Larsen T.O."/>
            <person name="Kjaerboelling I."/>
            <person name="Rothschild-Mancinelli K."/>
            <person name="Lyhne E.K."/>
            <person name="Kogle M.E."/>
            <person name="Barry K."/>
            <person name="Clum A."/>
            <person name="Na H."/>
            <person name="Ledsgaard L."/>
            <person name="Lin J."/>
            <person name="Lipzen A."/>
            <person name="Kuo A."/>
            <person name="Riley R."/>
            <person name="Mondo S."/>
            <person name="Labutti K."/>
            <person name="Haridas S."/>
            <person name="Pangalinan J."/>
            <person name="Salamov A.A."/>
            <person name="Simmons B.A."/>
            <person name="Magnuson J.K."/>
            <person name="Chen J."/>
            <person name="Drula E."/>
            <person name="Henrissat B."/>
            <person name="Wiebenga A."/>
            <person name="Lubbers R.J."/>
            <person name="Gomes A.C."/>
            <person name="Makela M.R."/>
            <person name="Stajich J."/>
            <person name="Grigoriev I.V."/>
            <person name="Mortensen U.H."/>
            <person name="De Vries R.P."/>
            <person name="Baker S.E."/>
            <person name="Andersen M.R."/>
        </authorList>
    </citation>
    <scope>NUCLEOTIDE SEQUENCE [LARGE SCALE GENOMIC DNA]</scope>
    <source>
        <strain evidence="2 3">CBS 209.92</strain>
    </source>
</reference>
<accession>A0ABR4FI89</accession>
<comment type="caution">
    <text evidence="2">The sequence shown here is derived from an EMBL/GenBank/DDBJ whole genome shotgun (WGS) entry which is preliminary data.</text>
</comment>
<dbReference type="EMBL" id="JBFTWV010000290">
    <property type="protein sequence ID" value="KAL2782962.1"/>
    <property type="molecule type" value="Genomic_DNA"/>
</dbReference>
<organism evidence="2 3">
    <name type="scientific">Aspergillus keveii</name>
    <dbReference type="NCBI Taxonomy" id="714993"/>
    <lineage>
        <taxon>Eukaryota</taxon>
        <taxon>Fungi</taxon>
        <taxon>Dikarya</taxon>
        <taxon>Ascomycota</taxon>
        <taxon>Pezizomycotina</taxon>
        <taxon>Eurotiomycetes</taxon>
        <taxon>Eurotiomycetidae</taxon>
        <taxon>Eurotiales</taxon>
        <taxon>Aspergillaceae</taxon>
        <taxon>Aspergillus</taxon>
        <taxon>Aspergillus subgen. Nidulantes</taxon>
    </lineage>
</organism>
<evidence type="ECO:0000256" key="1">
    <source>
        <dbReference type="SAM" id="MobiDB-lite"/>
    </source>
</evidence>
<feature type="region of interest" description="Disordered" evidence="1">
    <location>
        <begin position="80"/>
        <end position="103"/>
    </location>
</feature>